<dbReference type="Proteomes" id="UP000028501">
    <property type="component" value="Chromosome"/>
</dbReference>
<dbReference type="NCBIfam" id="NF003229">
    <property type="entry name" value="PRK04195.1-5"/>
    <property type="match status" value="1"/>
</dbReference>
<dbReference type="EMBL" id="CP006577">
    <property type="protein sequence ID" value="AIG98069.1"/>
    <property type="molecule type" value="Genomic_DNA"/>
</dbReference>
<comment type="function">
    <text evidence="7">Part of the RFC clamp loader complex which loads the PCNA sliding clamp onto DNA.</text>
</comment>
<evidence type="ECO:0000256" key="1">
    <source>
        <dbReference type="ARBA" id="ARBA00006878"/>
    </source>
</evidence>
<name>A0A075WG81_ARCFL</name>
<dbReference type="SUPFAM" id="SSF52540">
    <property type="entry name" value="P-loop containing nucleoside triphosphate hydrolases"/>
    <property type="match status" value="1"/>
</dbReference>
<dbReference type="HAMAP" id="MF_01508">
    <property type="entry name" value="RfcL"/>
    <property type="match status" value="1"/>
</dbReference>
<keyword evidence="4 7" id="KW-0547">Nucleotide-binding</keyword>
<keyword evidence="3 7" id="KW-0235">DNA replication</keyword>
<reference evidence="10 11" key="1">
    <citation type="submission" date="2013-07" db="EMBL/GenBank/DDBJ databases">
        <title>Genome of Archaeoglobus fulgidus.</title>
        <authorList>
            <person name="Fiebig A."/>
            <person name="Birkeland N.-K."/>
        </authorList>
    </citation>
    <scope>NUCLEOTIDE SEQUENCE [LARGE SCALE GENOMIC DNA]</scope>
    <source>
        <strain evidence="10 11">DSM 8774</strain>
    </source>
</reference>
<dbReference type="GO" id="GO:0006260">
    <property type="term" value="P:DNA replication"/>
    <property type="evidence" value="ECO:0007669"/>
    <property type="project" value="UniProtKB-UniRule"/>
</dbReference>
<dbReference type="GO" id="GO:0003689">
    <property type="term" value="F:DNA clamp loader activity"/>
    <property type="evidence" value="ECO:0007669"/>
    <property type="project" value="UniProtKB-UniRule"/>
</dbReference>
<dbReference type="Pfam" id="PF21960">
    <property type="entry name" value="RCF1-5-like_lid"/>
    <property type="match status" value="1"/>
</dbReference>
<dbReference type="CDD" id="cd18140">
    <property type="entry name" value="HLD_clamp_RFC"/>
    <property type="match status" value="1"/>
</dbReference>
<dbReference type="NCBIfam" id="NF003234">
    <property type="entry name" value="PRK04195.2-4"/>
    <property type="match status" value="1"/>
</dbReference>
<evidence type="ECO:0000256" key="6">
    <source>
        <dbReference type="ARBA" id="ARBA00032141"/>
    </source>
</evidence>
<dbReference type="GO" id="GO:0005524">
    <property type="term" value="F:ATP binding"/>
    <property type="evidence" value="ECO:0007669"/>
    <property type="project" value="UniProtKB-UniRule"/>
</dbReference>
<dbReference type="AlphaFoldDB" id="A0A075WG81"/>
<feature type="binding site" evidence="7">
    <location>
        <begin position="43"/>
        <end position="50"/>
    </location>
    <ligand>
        <name>ATP</name>
        <dbReference type="ChEBI" id="CHEBI:30616"/>
    </ligand>
</feature>
<evidence type="ECO:0000256" key="8">
    <source>
        <dbReference type="SAM" id="MobiDB-lite"/>
    </source>
</evidence>
<accession>A0A075WG81</accession>
<dbReference type="InterPro" id="IPR003593">
    <property type="entry name" value="AAA+_ATPase"/>
</dbReference>
<evidence type="ECO:0000313" key="11">
    <source>
        <dbReference type="Proteomes" id="UP000028501"/>
    </source>
</evidence>
<comment type="similarity">
    <text evidence="1 7">Belongs to the activator 1 small subunits family. RfcL subfamily.</text>
</comment>
<evidence type="ECO:0000259" key="9">
    <source>
        <dbReference type="SMART" id="SM00382"/>
    </source>
</evidence>
<dbReference type="InterPro" id="IPR003959">
    <property type="entry name" value="ATPase_AAA_core"/>
</dbReference>
<dbReference type="Pfam" id="PF00004">
    <property type="entry name" value="AAA"/>
    <property type="match status" value="1"/>
</dbReference>
<dbReference type="RefSeq" id="WP_010878691.1">
    <property type="nucleotide sequence ID" value="NZ_CP006577.1"/>
</dbReference>
<evidence type="ECO:0000256" key="7">
    <source>
        <dbReference type="HAMAP-Rule" id="MF_01508"/>
    </source>
</evidence>
<dbReference type="SMART" id="SM00382">
    <property type="entry name" value="AAA"/>
    <property type="match status" value="1"/>
</dbReference>
<dbReference type="InterPro" id="IPR047854">
    <property type="entry name" value="RFC_lid"/>
</dbReference>
<dbReference type="Gene3D" id="3.40.50.300">
    <property type="entry name" value="P-loop containing nucleotide triphosphate hydrolases"/>
    <property type="match status" value="1"/>
</dbReference>
<evidence type="ECO:0000256" key="2">
    <source>
        <dbReference type="ARBA" id="ARBA00014793"/>
    </source>
</evidence>
<evidence type="ECO:0000256" key="3">
    <source>
        <dbReference type="ARBA" id="ARBA00022705"/>
    </source>
</evidence>
<dbReference type="SMR" id="A0A075WG81"/>
<protein>
    <recommendedName>
        <fullName evidence="2 7">Replication factor C large subunit</fullName>
        <shortName evidence="7">RFC large subunit</shortName>
    </recommendedName>
    <alternativeName>
        <fullName evidence="6 7">Clamp loader large subunit</fullName>
    </alternativeName>
</protein>
<evidence type="ECO:0000256" key="4">
    <source>
        <dbReference type="ARBA" id="ARBA00022741"/>
    </source>
</evidence>
<keyword evidence="5 7" id="KW-0067">ATP-binding</keyword>
<dbReference type="PANTHER" id="PTHR23389">
    <property type="entry name" value="CHROMOSOME TRANSMISSION FIDELITY FACTOR 18"/>
    <property type="match status" value="1"/>
</dbReference>
<sequence length="479" mass="55511">MLWVEKYRPKTLEEVVADKSIITRVIKWAKSWKRGSKPLLLAGPPGVGKTSLALALANTMGWEAVELNASDQRSWRVIERIVGEGAFNETISDEGEFLSSRIGKLKLIILDEVDNIHKKEDVGGEAALIRLIKRKPAQPLILIANDPYKLSPELRNLCEMINFKRLTKQQVARVLERIALKEGIKVDKSVLLKIAENAGGDLRAAINDFQALAEGKEELKPEDVFLTKRTQEKDIFRVMQMIFKTKNPAVYNEAMLLDESPEDVIHWVDENLPLEYSGVELVNAYEALSRADIFLGRVRRRQFYRLWKYASYLMTVGVQQMKEEPKKGFTRYRRPAVWQMLFQLRQKREMTRKILEKIGKYSHLSMRKARTEMFPVIKLLLKELDVDKAATIAAFYEFTKEELEFLVGEKGDEIWKYVEKHGMHRIEDETFLESFVKAEKEEKEESVEEVAEEKPEEEREEPRARKKAGKNLTLDSFFS</sequence>
<dbReference type="GO" id="GO:0016887">
    <property type="term" value="F:ATP hydrolysis activity"/>
    <property type="evidence" value="ECO:0007669"/>
    <property type="project" value="InterPro"/>
</dbReference>
<dbReference type="CDD" id="cd00009">
    <property type="entry name" value="AAA"/>
    <property type="match status" value="1"/>
</dbReference>
<proteinExistence type="inferred from homology"/>
<dbReference type="KEGG" id="afg:AFULGI_00012940"/>
<dbReference type="Gene3D" id="1.10.8.60">
    <property type="match status" value="1"/>
</dbReference>
<dbReference type="GeneID" id="24794801"/>
<dbReference type="InterPro" id="IPR027417">
    <property type="entry name" value="P-loop_NTPase"/>
</dbReference>
<organism evidence="10 11">
    <name type="scientific">Archaeoglobus fulgidus DSM 8774</name>
    <dbReference type="NCBI Taxonomy" id="1344584"/>
    <lineage>
        <taxon>Archaea</taxon>
        <taxon>Methanobacteriati</taxon>
        <taxon>Methanobacteriota</taxon>
        <taxon>Archaeoglobi</taxon>
        <taxon>Archaeoglobales</taxon>
        <taxon>Archaeoglobaceae</taxon>
        <taxon>Archaeoglobus</taxon>
    </lineage>
</organism>
<evidence type="ECO:0000256" key="5">
    <source>
        <dbReference type="ARBA" id="ARBA00022840"/>
    </source>
</evidence>
<dbReference type="InterPro" id="IPR023935">
    <property type="entry name" value="Rep_factor-C_lsu"/>
</dbReference>
<comment type="subunit">
    <text evidence="7">Heteromultimer composed of small subunits (RfcS) and large subunits (RfcL).</text>
</comment>
<dbReference type="NCBIfam" id="NF003231">
    <property type="entry name" value="PRK04195.2-1"/>
    <property type="match status" value="1"/>
</dbReference>
<feature type="domain" description="AAA+ ATPase" evidence="9">
    <location>
        <begin position="35"/>
        <end position="167"/>
    </location>
</feature>
<gene>
    <name evidence="7" type="primary">rfcL</name>
    <name evidence="10" type="ORF">AFULGI_00012940</name>
</gene>
<feature type="compositionally biased region" description="Basic and acidic residues" evidence="8">
    <location>
        <begin position="452"/>
        <end position="463"/>
    </location>
</feature>
<feature type="region of interest" description="Disordered" evidence="8">
    <location>
        <begin position="441"/>
        <end position="479"/>
    </location>
</feature>
<dbReference type="PANTHER" id="PTHR23389:SF6">
    <property type="entry name" value="REPLICATION FACTOR C SUBUNIT 1"/>
    <property type="match status" value="1"/>
</dbReference>
<evidence type="ECO:0000313" key="10">
    <source>
        <dbReference type="EMBL" id="AIG98069.1"/>
    </source>
</evidence>
<dbReference type="HOGENOM" id="CLU_027255_1_0_2"/>